<dbReference type="EMBL" id="CAQQ02195629">
    <property type="status" value="NOT_ANNOTATED_CDS"/>
    <property type="molecule type" value="Genomic_DNA"/>
</dbReference>
<accession>T1GCD5</accession>
<organism evidence="1 2">
    <name type="scientific">Megaselia scalaris</name>
    <name type="common">Humpbacked fly</name>
    <name type="synonym">Phora scalaris</name>
    <dbReference type="NCBI Taxonomy" id="36166"/>
    <lineage>
        <taxon>Eukaryota</taxon>
        <taxon>Metazoa</taxon>
        <taxon>Ecdysozoa</taxon>
        <taxon>Arthropoda</taxon>
        <taxon>Hexapoda</taxon>
        <taxon>Insecta</taxon>
        <taxon>Pterygota</taxon>
        <taxon>Neoptera</taxon>
        <taxon>Endopterygota</taxon>
        <taxon>Diptera</taxon>
        <taxon>Brachycera</taxon>
        <taxon>Muscomorpha</taxon>
        <taxon>Platypezoidea</taxon>
        <taxon>Phoridae</taxon>
        <taxon>Megaseliini</taxon>
        <taxon>Megaselia</taxon>
    </lineage>
</organism>
<dbReference type="AlphaFoldDB" id="T1GCD5"/>
<protein>
    <submittedName>
        <fullName evidence="1">Uncharacterized protein</fullName>
    </submittedName>
</protein>
<dbReference type="HOGENOM" id="CLU_2796902_0_0_1"/>
<dbReference type="EnsemblMetazoa" id="MESCA000945-RA">
    <property type="protein sequence ID" value="MESCA000945-PA"/>
    <property type="gene ID" value="MESCA000945"/>
</dbReference>
<dbReference type="EMBL" id="CAQQ02195628">
    <property type="status" value="NOT_ANNOTATED_CDS"/>
    <property type="molecule type" value="Genomic_DNA"/>
</dbReference>
<reference evidence="2" key="1">
    <citation type="submission" date="2013-02" db="EMBL/GenBank/DDBJ databases">
        <authorList>
            <person name="Hughes D."/>
        </authorList>
    </citation>
    <scope>NUCLEOTIDE SEQUENCE</scope>
    <source>
        <strain>Durham</strain>
        <strain evidence="2">NC isolate 2 -- Noor lab</strain>
    </source>
</reference>
<sequence>MPTGRSILLLYSDSNLTSTDVRVQLSEPYNSTGSIDVVLTTTTVKRREHFNKTSLDLITDEDIALIAA</sequence>
<keyword evidence="2" id="KW-1185">Reference proteome</keyword>
<dbReference type="Proteomes" id="UP000015102">
    <property type="component" value="Unassembled WGS sequence"/>
</dbReference>
<evidence type="ECO:0000313" key="2">
    <source>
        <dbReference type="Proteomes" id="UP000015102"/>
    </source>
</evidence>
<evidence type="ECO:0000313" key="1">
    <source>
        <dbReference type="EnsemblMetazoa" id="MESCA000945-PA"/>
    </source>
</evidence>
<proteinExistence type="predicted"/>
<reference evidence="1" key="2">
    <citation type="submission" date="2015-06" db="UniProtKB">
        <authorList>
            <consortium name="EnsemblMetazoa"/>
        </authorList>
    </citation>
    <scope>IDENTIFICATION</scope>
</reference>
<name>T1GCD5_MEGSC</name>